<dbReference type="STRING" id="60137.SAMN04488041_101408"/>
<keyword evidence="1" id="KW-1133">Transmembrane helix</keyword>
<proteinExistence type="predicted"/>
<sequence>MTTAEFLTLLERFQTSIVGIIGFAGVILTLIASSLSSRREHQRQVETRRTALRRILAAELRNYERALRKNLEQEKPAEAFISVGRIRRLLSEHLRADLGLLGVHEIDIVVNALISLDGMDHFLSNISSQMTDDQFLLAHEKWEDLRIVCSTTADALDYAVQALEFSTKGKF</sequence>
<keyword evidence="1" id="KW-0812">Transmembrane</keyword>
<gene>
    <name evidence="2" type="ORF">SAMN04488041_101408</name>
</gene>
<dbReference type="EMBL" id="FNNB01000001">
    <property type="protein sequence ID" value="SDW15141.1"/>
    <property type="molecule type" value="Genomic_DNA"/>
</dbReference>
<dbReference type="RefSeq" id="WP_074634636.1">
    <property type="nucleotide sequence ID" value="NZ_CP160849.1"/>
</dbReference>
<feature type="transmembrane region" description="Helical" evidence="1">
    <location>
        <begin position="16"/>
        <end position="35"/>
    </location>
</feature>
<dbReference type="AlphaFoldDB" id="A0A1H2R708"/>
<protein>
    <submittedName>
        <fullName evidence="2">Uncharacterized protein</fullName>
    </submittedName>
</protein>
<name>A0A1H2R708_9RHOB</name>
<evidence type="ECO:0000313" key="3">
    <source>
        <dbReference type="Proteomes" id="UP000183076"/>
    </source>
</evidence>
<accession>A0A1H2R708</accession>
<dbReference type="GeneID" id="94019726"/>
<organism evidence="2 3">
    <name type="scientific">Sulfitobacter pontiacus</name>
    <dbReference type="NCBI Taxonomy" id="60137"/>
    <lineage>
        <taxon>Bacteria</taxon>
        <taxon>Pseudomonadati</taxon>
        <taxon>Pseudomonadota</taxon>
        <taxon>Alphaproteobacteria</taxon>
        <taxon>Rhodobacterales</taxon>
        <taxon>Roseobacteraceae</taxon>
        <taxon>Sulfitobacter</taxon>
    </lineage>
</organism>
<evidence type="ECO:0000313" key="2">
    <source>
        <dbReference type="EMBL" id="SDW15141.1"/>
    </source>
</evidence>
<keyword evidence="1" id="KW-0472">Membrane</keyword>
<dbReference type="Proteomes" id="UP000183076">
    <property type="component" value="Unassembled WGS sequence"/>
</dbReference>
<evidence type="ECO:0000256" key="1">
    <source>
        <dbReference type="SAM" id="Phobius"/>
    </source>
</evidence>
<reference evidence="3" key="1">
    <citation type="submission" date="2016-10" db="EMBL/GenBank/DDBJ databases">
        <authorList>
            <person name="Varghese N."/>
            <person name="Submissions S."/>
        </authorList>
    </citation>
    <scope>NUCLEOTIDE SEQUENCE [LARGE SCALE GENOMIC DNA]</scope>
    <source>
        <strain evidence="3">DSM 10014</strain>
    </source>
</reference>